<dbReference type="InterPro" id="IPR010982">
    <property type="entry name" value="Lambda_DNA-bd_dom_sf"/>
</dbReference>
<dbReference type="SMART" id="SM00530">
    <property type="entry name" value="HTH_XRE"/>
    <property type="match status" value="1"/>
</dbReference>
<organism evidence="2 3">
    <name type="scientific">Sphaerisporangium corydalis</name>
    <dbReference type="NCBI Taxonomy" id="1441875"/>
    <lineage>
        <taxon>Bacteria</taxon>
        <taxon>Bacillati</taxon>
        <taxon>Actinomycetota</taxon>
        <taxon>Actinomycetes</taxon>
        <taxon>Streptosporangiales</taxon>
        <taxon>Streptosporangiaceae</taxon>
        <taxon>Sphaerisporangium</taxon>
    </lineage>
</organism>
<dbReference type="CDD" id="cd00093">
    <property type="entry name" value="HTH_XRE"/>
    <property type="match status" value="1"/>
</dbReference>
<dbReference type="SUPFAM" id="SSF47413">
    <property type="entry name" value="lambda repressor-like DNA-binding domains"/>
    <property type="match status" value="1"/>
</dbReference>
<reference evidence="3" key="1">
    <citation type="journal article" date="2019" name="Int. J. Syst. Evol. Microbiol.">
        <title>The Global Catalogue of Microorganisms (GCM) 10K type strain sequencing project: providing services to taxonomists for standard genome sequencing and annotation.</title>
        <authorList>
            <consortium name="The Broad Institute Genomics Platform"/>
            <consortium name="The Broad Institute Genome Sequencing Center for Infectious Disease"/>
            <person name="Wu L."/>
            <person name="Ma J."/>
        </authorList>
    </citation>
    <scope>NUCLEOTIDE SEQUENCE [LARGE SCALE GENOMIC DNA]</scope>
    <source>
        <strain evidence="3">CCUG 49560</strain>
    </source>
</reference>
<comment type="caution">
    <text evidence="2">The sequence shown here is derived from an EMBL/GenBank/DDBJ whole genome shotgun (WGS) entry which is preliminary data.</text>
</comment>
<keyword evidence="3" id="KW-1185">Reference proteome</keyword>
<evidence type="ECO:0000313" key="3">
    <source>
        <dbReference type="Proteomes" id="UP001595891"/>
    </source>
</evidence>
<accession>A0ABV9ECP4</accession>
<proteinExistence type="predicted"/>
<dbReference type="RefSeq" id="WP_262844070.1">
    <property type="nucleotide sequence ID" value="NZ_JANZYP010000024.1"/>
</dbReference>
<evidence type="ECO:0000313" key="2">
    <source>
        <dbReference type="EMBL" id="MFC4587327.1"/>
    </source>
</evidence>
<gene>
    <name evidence="2" type="ORF">ACFO8L_14635</name>
</gene>
<feature type="domain" description="HTH cro/C1-type" evidence="1">
    <location>
        <begin position="19"/>
        <end position="73"/>
    </location>
</feature>
<dbReference type="Proteomes" id="UP001595891">
    <property type="component" value="Unassembled WGS sequence"/>
</dbReference>
<protein>
    <submittedName>
        <fullName evidence="2">Helix-turn-helix domain-containing protein</fullName>
    </submittedName>
</protein>
<sequence length="406" mass="44890">MRGETSGPEGRDESIGFRIARERKLRGLTQTRLAELVPCSKSLIAQVERGHKPATPALVAGVARALRTAPGTLTGQPYEETGRHQGRIHAAVPEVRRALLTWDLPDEEMPVRPVERLRADVAHASALGRQARYAQLGEMLPALLDELTRAARSADGSRRNELYALLSEAYTGATAIAYALGLLDLRGLAMERVAWAASESQDPLRVARTQWQRATLFLNTASYDKGLVLLERIRREIGDDPSRLSPAEISMYGAAHLRSAVFAARAANRPTALEHIEYAREAARYLGGDANHYGLEFGPSNVIMHHVAVAVELCDGTEAVRLAGQEPLPPSVAPVRLGHHYIDLARGWLYHGDRRKSFATLLDARRVAPQQTRNHPMVRETIRMLVQLDRRCSKPLSTFATWLGMH</sequence>
<dbReference type="PROSITE" id="PS50943">
    <property type="entry name" value="HTH_CROC1"/>
    <property type="match status" value="1"/>
</dbReference>
<evidence type="ECO:0000259" key="1">
    <source>
        <dbReference type="PROSITE" id="PS50943"/>
    </source>
</evidence>
<dbReference type="InterPro" id="IPR001387">
    <property type="entry name" value="Cro/C1-type_HTH"/>
</dbReference>
<dbReference type="Pfam" id="PF13560">
    <property type="entry name" value="HTH_31"/>
    <property type="match status" value="1"/>
</dbReference>
<dbReference type="Gene3D" id="1.10.260.40">
    <property type="entry name" value="lambda repressor-like DNA-binding domains"/>
    <property type="match status" value="1"/>
</dbReference>
<name>A0ABV9ECP4_9ACTN</name>
<dbReference type="EMBL" id="JBHSFN010000008">
    <property type="protein sequence ID" value="MFC4587327.1"/>
    <property type="molecule type" value="Genomic_DNA"/>
</dbReference>